<dbReference type="EMBL" id="JBJXBP010000002">
    <property type="protein sequence ID" value="KAL3843996.1"/>
    <property type="molecule type" value="Genomic_DNA"/>
</dbReference>
<dbReference type="Proteomes" id="UP001634393">
    <property type="component" value="Unassembled WGS sequence"/>
</dbReference>
<keyword evidence="1" id="KW-0732">Signal</keyword>
<comment type="caution">
    <text evidence="2">The sequence shown here is derived from an EMBL/GenBank/DDBJ whole genome shotgun (WGS) entry which is preliminary data.</text>
</comment>
<reference evidence="2 3" key="1">
    <citation type="submission" date="2024-12" db="EMBL/GenBank/DDBJ databases">
        <title>The unique morphological basis and parallel evolutionary history of personate flowers in Penstemon.</title>
        <authorList>
            <person name="Depatie T.H."/>
            <person name="Wessinger C.A."/>
        </authorList>
    </citation>
    <scope>NUCLEOTIDE SEQUENCE [LARGE SCALE GENOMIC DNA]</scope>
    <source>
        <strain evidence="2">WTNN_2</strain>
        <tissue evidence="2">Leaf</tissue>
    </source>
</reference>
<evidence type="ECO:0000313" key="3">
    <source>
        <dbReference type="Proteomes" id="UP001634393"/>
    </source>
</evidence>
<sequence>MPFSFLLVSKGLIHLLVQFQNPNRDSISSGNPLFDAFKHKYPNHILTSLRLEYASGNYSSDKTKERTNLIVPGACLIVALLLT</sequence>
<gene>
    <name evidence="2" type="ORF">ACJIZ3_001399</name>
</gene>
<proteinExistence type="predicted"/>
<evidence type="ECO:0000313" key="2">
    <source>
        <dbReference type="EMBL" id="KAL3843996.1"/>
    </source>
</evidence>
<organism evidence="2 3">
    <name type="scientific">Penstemon smallii</name>
    <dbReference type="NCBI Taxonomy" id="265156"/>
    <lineage>
        <taxon>Eukaryota</taxon>
        <taxon>Viridiplantae</taxon>
        <taxon>Streptophyta</taxon>
        <taxon>Embryophyta</taxon>
        <taxon>Tracheophyta</taxon>
        <taxon>Spermatophyta</taxon>
        <taxon>Magnoliopsida</taxon>
        <taxon>eudicotyledons</taxon>
        <taxon>Gunneridae</taxon>
        <taxon>Pentapetalae</taxon>
        <taxon>asterids</taxon>
        <taxon>lamiids</taxon>
        <taxon>Lamiales</taxon>
        <taxon>Plantaginaceae</taxon>
        <taxon>Cheloneae</taxon>
        <taxon>Penstemon</taxon>
    </lineage>
</organism>
<protein>
    <submittedName>
        <fullName evidence="2">Uncharacterized protein</fullName>
    </submittedName>
</protein>
<evidence type="ECO:0000256" key="1">
    <source>
        <dbReference type="SAM" id="SignalP"/>
    </source>
</evidence>
<feature type="chain" id="PRO_5044744912" evidence="1">
    <location>
        <begin position="19"/>
        <end position="83"/>
    </location>
</feature>
<accession>A0ABD3U3I5</accession>
<name>A0ABD3U3I5_9LAMI</name>
<keyword evidence="3" id="KW-1185">Reference proteome</keyword>
<dbReference type="AlphaFoldDB" id="A0ABD3U3I5"/>
<feature type="signal peptide" evidence="1">
    <location>
        <begin position="1"/>
        <end position="18"/>
    </location>
</feature>